<dbReference type="STRING" id="1000565.METUNv1_01513"/>
<keyword evidence="5" id="KW-1185">Reference proteome</keyword>
<dbReference type="PANTHER" id="PTHR35936:SF19">
    <property type="entry name" value="AMINO-ACID-BINDING PROTEIN YXEM-RELATED"/>
    <property type="match status" value="1"/>
</dbReference>
<organism evidence="4 5">
    <name type="scientific">Methyloversatilis universalis (strain ATCC BAA-1314 / DSM 25237 / JCM 13912 / CCUG 52030 / FAM5)</name>
    <dbReference type="NCBI Taxonomy" id="1000565"/>
    <lineage>
        <taxon>Bacteria</taxon>
        <taxon>Pseudomonadati</taxon>
        <taxon>Pseudomonadota</taxon>
        <taxon>Betaproteobacteria</taxon>
        <taxon>Nitrosomonadales</taxon>
        <taxon>Sterolibacteriaceae</taxon>
        <taxon>Methyloversatilis</taxon>
    </lineage>
</organism>
<evidence type="ECO:0000256" key="2">
    <source>
        <dbReference type="SAM" id="SignalP"/>
    </source>
</evidence>
<dbReference type="eggNOG" id="COG0834">
    <property type="taxonomic scope" value="Bacteria"/>
</dbReference>
<dbReference type="Proteomes" id="UP000005019">
    <property type="component" value="Unassembled WGS sequence"/>
</dbReference>
<feature type="signal peptide" evidence="2">
    <location>
        <begin position="1"/>
        <end position="28"/>
    </location>
</feature>
<dbReference type="SUPFAM" id="SSF53850">
    <property type="entry name" value="Periplasmic binding protein-like II"/>
    <property type="match status" value="1"/>
</dbReference>
<gene>
    <name evidence="4" type="ORF">METUNv1_01513</name>
</gene>
<evidence type="ECO:0000259" key="3">
    <source>
        <dbReference type="SMART" id="SM00062"/>
    </source>
</evidence>
<reference evidence="4 5" key="1">
    <citation type="journal article" date="2011" name="J. Bacteriol.">
        <title>Genome sequence of Methyloversatilis universalis FAM5T, a methylotrophic representative of the order Rhodocyclales.</title>
        <authorList>
            <person name="Kittichotirat W."/>
            <person name="Good N.M."/>
            <person name="Hall R."/>
            <person name="Bringel F."/>
            <person name="Lajus A."/>
            <person name="Medigue C."/>
            <person name="Smalley N.E."/>
            <person name="Beck D."/>
            <person name="Bumgarner R."/>
            <person name="Vuilleumier S."/>
            <person name="Kalyuzhnaya M.G."/>
        </authorList>
    </citation>
    <scope>NUCLEOTIDE SEQUENCE [LARGE SCALE GENOMIC DNA]</scope>
    <source>
        <strain evidence="5">ATCC BAA-1314 / JCM 13912 / FAM5</strain>
    </source>
</reference>
<dbReference type="EMBL" id="AFHG01000042">
    <property type="protein sequence ID" value="EGK72209.1"/>
    <property type="molecule type" value="Genomic_DNA"/>
</dbReference>
<dbReference type="Gene3D" id="3.40.190.10">
    <property type="entry name" value="Periplasmic binding protein-like II"/>
    <property type="match status" value="2"/>
</dbReference>
<dbReference type="InterPro" id="IPR001638">
    <property type="entry name" value="Solute-binding_3/MltF_N"/>
</dbReference>
<proteinExistence type="predicted"/>
<dbReference type="RefSeq" id="WP_008060408.1">
    <property type="nucleotide sequence ID" value="NZ_AFHG01000042.1"/>
</dbReference>
<dbReference type="SMART" id="SM00062">
    <property type="entry name" value="PBPb"/>
    <property type="match status" value="1"/>
</dbReference>
<accession>F5RB73</accession>
<comment type="caution">
    <text evidence="4">The sequence shown here is derived from an EMBL/GenBank/DDBJ whole genome shotgun (WGS) entry which is preliminary data.</text>
</comment>
<keyword evidence="1 2" id="KW-0732">Signal</keyword>
<name>F5RB73_METUF</name>
<feature type="domain" description="Solute-binding protein family 3/N-terminal" evidence="3">
    <location>
        <begin position="42"/>
        <end position="279"/>
    </location>
</feature>
<dbReference type="OrthoDB" id="6192933at2"/>
<sequence length="281" mass="31052">MKTDISLLRRRALLAGVALAVTGLPALADDDAVWATVTKSGALRVAFYKDFAPFSDDGKGADVDIANALAARMGLKMSPMFFDADENMDDDLRNMVWKGHYMGYGPADMMIHVPVDREYMARQDKVEFIAPYHRERYAVAYDRRRIDNLDSMLPFEKLPFGVVVDTLPDSLMLSADGGRYRSQLRHYKTLAEAIAALRSGEVAGVMALQGELEASVAGDTNFPVGQPPLAMLNSRQWPVGIAIRKGEPQLGRAIMAAMNALIAEGEIKRILARHNINWRVP</sequence>
<evidence type="ECO:0000256" key="1">
    <source>
        <dbReference type="ARBA" id="ARBA00022729"/>
    </source>
</evidence>
<protein>
    <submittedName>
        <fullName evidence="4">Extracellular solute-binding protein family 3</fullName>
    </submittedName>
</protein>
<dbReference type="AlphaFoldDB" id="F5RB73"/>
<feature type="chain" id="PRO_5003325739" evidence="2">
    <location>
        <begin position="29"/>
        <end position="281"/>
    </location>
</feature>
<evidence type="ECO:0000313" key="5">
    <source>
        <dbReference type="Proteomes" id="UP000005019"/>
    </source>
</evidence>
<evidence type="ECO:0000313" key="4">
    <source>
        <dbReference type="EMBL" id="EGK72209.1"/>
    </source>
</evidence>
<dbReference type="PANTHER" id="PTHR35936">
    <property type="entry name" value="MEMBRANE-BOUND LYTIC MUREIN TRANSGLYCOSYLASE F"/>
    <property type="match status" value="1"/>
</dbReference>